<gene>
    <name evidence="1" type="ORF">EG328_004402</name>
</gene>
<dbReference type="Pfam" id="PF06101">
    <property type="entry name" value="Vps62"/>
    <property type="match status" value="1"/>
</dbReference>
<organism evidence="1 2">
    <name type="scientific">Venturia inaequalis</name>
    <name type="common">Apple scab fungus</name>
    <dbReference type="NCBI Taxonomy" id="5025"/>
    <lineage>
        <taxon>Eukaryota</taxon>
        <taxon>Fungi</taxon>
        <taxon>Dikarya</taxon>
        <taxon>Ascomycota</taxon>
        <taxon>Pezizomycotina</taxon>
        <taxon>Dothideomycetes</taxon>
        <taxon>Pleosporomycetidae</taxon>
        <taxon>Venturiales</taxon>
        <taxon>Venturiaceae</taxon>
        <taxon>Venturia</taxon>
    </lineage>
</organism>
<evidence type="ECO:0000313" key="2">
    <source>
        <dbReference type="Proteomes" id="UP000447873"/>
    </source>
</evidence>
<dbReference type="EMBL" id="WNWS01002413">
    <property type="protein sequence ID" value="KAE9961246.1"/>
    <property type="molecule type" value="Genomic_DNA"/>
</dbReference>
<reference evidence="1 2" key="1">
    <citation type="submission" date="2018-12" db="EMBL/GenBank/DDBJ databases">
        <title>Venturia inaequalis Genome Resource.</title>
        <authorList>
            <person name="Lichtner F.J."/>
        </authorList>
    </citation>
    <scope>NUCLEOTIDE SEQUENCE [LARGE SCALE GENOMIC DNA]</scope>
    <source>
        <strain evidence="1 2">120213</strain>
    </source>
</reference>
<protein>
    <recommendedName>
        <fullName evidence="3">Vacuolar protein sorting-associated protein 62</fullName>
    </recommendedName>
</protein>
<dbReference type="AlphaFoldDB" id="A0A8H3TZW9"/>
<dbReference type="PANTHER" id="PTHR48220">
    <property type="match status" value="1"/>
</dbReference>
<dbReference type="InterPro" id="IPR053102">
    <property type="entry name" value="VPS_Associated"/>
</dbReference>
<dbReference type="PANTHER" id="PTHR48220:SF1">
    <property type="entry name" value="VACUOLAR PROTEIN SORTING-ASSOCIATED PROTEIN 62-RELATED"/>
    <property type="match status" value="1"/>
</dbReference>
<dbReference type="Proteomes" id="UP000447873">
    <property type="component" value="Unassembled WGS sequence"/>
</dbReference>
<dbReference type="InterPro" id="IPR009291">
    <property type="entry name" value="Vps62"/>
</dbReference>
<evidence type="ECO:0000313" key="1">
    <source>
        <dbReference type="EMBL" id="KAE9961246.1"/>
    </source>
</evidence>
<sequence>MLCVGLVKGQKPPSISGASNAPSNVPGYVIKYAPLVYLHTQEPYMPSDIGAQVTNSKPKLEFADIPNVPSPLNLDNLDVLNNFGNKGVNIYLTSNDDITKNPPWIKGVKPNANGKTEGAKSCAVIVVDKGNGMVDAFYMYYFAFNYGGIVLGKNVGNHIGDWEHNMVRFQNGVPTAVWYSQHSSGQSFKYSAVPKDASGFRPLAYSGNGSHAVYAMTGNHIHDGFLNDYTDVGALWDPIQSAYWYSWSAPAPPPAGSTFPATRDVAGLGYIKPYDASTSPIGWFYFKGRWGDFRYKKEDPRQDSLLGVAWKYETGPDGPAFKNLQRKNVWPGDKGALLDKVSLVAAAP</sequence>
<proteinExistence type="predicted"/>
<dbReference type="GO" id="GO:0006623">
    <property type="term" value="P:protein targeting to vacuole"/>
    <property type="evidence" value="ECO:0007669"/>
    <property type="project" value="TreeGrafter"/>
</dbReference>
<name>A0A8H3TZW9_VENIN</name>
<accession>A0A8H3TZW9</accession>
<comment type="caution">
    <text evidence="1">The sequence shown here is derived from an EMBL/GenBank/DDBJ whole genome shotgun (WGS) entry which is preliminary data.</text>
</comment>
<evidence type="ECO:0008006" key="3">
    <source>
        <dbReference type="Google" id="ProtNLM"/>
    </source>
</evidence>
<dbReference type="GO" id="GO:0000329">
    <property type="term" value="C:fungal-type vacuole membrane"/>
    <property type="evidence" value="ECO:0007669"/>
    <property type="project" value="TreeGrafter"/>
</dbReference>